<dbReference type="EMBL" id="HBJA01062666">
    <property type="protein sequence ID" value="CAE0811026.1"/>
    <property type="molecule type" value="Transcribed_RNA"/>
</dbReference>
<feature type="region of interest" description="Disordered" evidence="1">
    <location>
        <begin position="1"/>
        <end position="23"/>
    </location>
</feature>
<feature type="region of interest" description="Disordered" evidence="1">
    <location>
        <begin position="263"/>
        <end position="355"/>
    </location>
</feature>
<reference evidence="2" key="1">
    <citation type="submission" date="2021-01" db="EMBL/GenBank/DDBJ databases">
        <authorList>
            <person name="Corre E."/>
            <person name="Pelletier E."/>
            <person name="Niang G."/>
            <person name="Scheremetjew M."/>
            <person name="Finn R."/>
            <person name="Kale V."/>
            <person name="Holt S."/>
            <person name="Cochrane G."/>
            <person name="Meng A."/>
            <person name="Brown T."/>
            <person name="Cohen L."/>
        </authorList>
    </citation>
    <scope>NUCLEOTIDE SEQUENCE</scope>
    <source>
        <strain evidence="2">CCMP1594</strain>
    </source>
</reference>
<feature type="compositionally biased region" description="Basic and acidic residues" evidence="1">
    <location>
        <begin position="188"/>
        <end position="197"/>
    </location>
</feature>
<feature type="region of interest" description="Disordered" evidence="1">
    <location>
        <begin position="149"/>
        <end position="197"/>
    </location>
</feature>
<proteinExistence type="predicted"/>
<protein>
    <submittedName>
        <fullName evidence="2">Uncharacterized protein</fullName>
    </submittedName>
</protein>
<evidence type="ECO:0000313" key="2">
    <source>
        <dbReference type="EMBL" id="CAE0811026.1"/>
    </source>
</evidence>
<feature type="compositionally biased region" description="Low complexity" evidence="1">
    <location>
        <begin position="304"/>
        <end position="322"/>
    </location>
</feature>
<feature type="compositionally biased region" description="Basic residues" evidence="1">
    <location>
        <begin position="266"/>
        <end position="292"/>
    </location>
</feature>
<gene>
    <name evidence="2" type="ORF">EGYM00163_LOCUS22174</name>
</gene>
<name>A0A7S4FT00_9EUGL</name>
<evidence type="ECO:0000256" key="1">
    <source>
        <dbReference type="SAM" id="MobiDB-lite"/>
    </source>
</evidence>
<accession>A0A7S4FT00</accession>
<sequence>MSVSFNFKSEGRQGDMSTTEQLDGEGAWSWEKLRAQDENVLDWAWCSLMGEHWRATEVPTESRHGVLDAGVRFWTKTARLNTSKLALLFNRTLNVCLVCKNFTAYRDAFLFGLSLAWGIEVPDLELAQPQSEAAFELCASLQDLERAAAGGHHHGGHVGTVDAGPSAGTQPGKVPAGGGIGADDEDGKEERGERDKWNRLTTRAVRSMRRRAGAPRWTIKLCKALESQLREDEEMGAEGPPPLAAKVWKILLDCDVTGADDLKAKMKEKRRKEKKKARRQRKKDRKRKGKGRAGKDNSSDSEDSSTSGSGTTSSSSSSSSGRSRGRRRRSPQRSTARHAGSSIAGRKEGEIWRGTGSAANTEFTLLNGRRHFKSKRTGAWEDCTDPPKTKCGDCGQAHWYFDRDEWGCTRGKGTR</sequence>
<organism evidence="2">
    <name type="scientific">Eutreptiella gymnastica</name>
    <dbReference type="NCBI Taxonomy" id="73025"/>
    <lineage>
        <taxon>Eukaryota</taxon>
        <taxon>Discoba</taxon>
        <taxon>Euglenozoa</taxon>
        <taxon>Euglenida</taxon>
        <taxon>Spirocuta</taxon>
        <taxon>Euglenophyceae</taxon>
        <taxon>Eutreptiales</taxon>
        <taxon>Eutreptiaceae</taxon>
        <taxon>Eutreptiella</taxon>
    </lineage>
</organism>
<dbReference type="AlphaFoldDB" id="A0A7S4FT00"/>